<evidence type="ECO:0000313" key="2">
    <source>
        <dbReference type="Proteomes" id="UP001500301"/>
    </source>
</evidence>
<dbReference type="EMBL" id="BAABBB010000007">
    <property type="protein sequence ID" value="GAA3526246.1"/>
    <property type="molecule type" value="Genomic_DNA"/>
</dbReference>
<protein>
    <submittedName>
        <fullName evidence="1">Uncharacterized protein</fullName>
    </submittedName>
</protein>
<keyword evidence="2" id="KW-1185">Reference proteome</keyword>
<proteinExistence type="predicted"/>
<dbReference type="Proteomes" id="UP001500301">
    <property type="component" value="Unassembled WGS sequence"/>
</dbReference>
<accession>A0ABP6V122</accession>
<sequence length="44" mass="4696">MLRQRCNATVGPEDTTAQAVHTILTFRAPVFPDAGTALRATLAL</sequence>
<name>A0ABP6V122_9ACTN</name>
<reference evidence="2" key="1">
    <citation type="journal article" date="2019" name="Int. J. Syst. Evol. Microbiol.">
        <title>The Global Catalogue of Microorganisms (GCM) 10K type strain sequencing project: providing services to taxonomists for standard genome sequencing and annotation.</title>
        <authorList>
            <consortium name="The Broad Institute Genomics Platform"/>
            <consortium name="The Broad Institute Genome Sequencing Center for Infectious Disease"/>
            <person name="Wu L."/>
            <person name="Ma J."/>
        </authorList>
    </citation>
    <scope>NUCLEOTIDE SEQUENCE [LARGE SCALE GENOMIC DNA]</scope>
    <source>
        <strain evidence="2">JCM 17460</strain>
    </source>
</reference>
<organism evidence="1 2">
    <name type="scientific">Nocardioides daeguensis</name>
    <dbReference type="NCBI Taxonomy" id="908359"/>
    <lineage>
        <taxon>Bacteria</taxon>
        <taxon>Bacillati</taxon>
        <taxon>Actinomycetota</taxon>
        <taxon>Actinomycetes</taxon>
        <taxon>Propionibacteriales</taxon>
        <taxon>Nocardioidaceae</taxon>
        <taxon>Nocardioides</taxon>
    </lineage>
</organism>
<comment type="caution">
    <text evidence="1">The sequence shown here is derived from an EMBL/GenBank/DDBJ whole genome shotgun (WGS) entry which is preliminary data.</text>
</comment>
<evidence type="ECO:0000313" key="1">
    <source>
        <dbReference type="EMBL" id="GAA3526246.1"/>
    </source>
</evidence>
<gene>
    <name evidence="1" type="ORF">GCM10022263_13750</name>
</gene>